<feature type="region of interest" description="Disordered" evidence="3">
    <location>
        <begin position="1"/>
        <end position="23"/>
    </location>
</feature>
<reference evidence="5 6" key="1">
    <citation type="submission" date="2020-01" db="EMBL/GenBank/DDBJ databases">
        <authorList>
            <consortium name="DOE Joint Genome Institute"/>
            <person name="Haridas S."/>
            <person name="Albert R."/>
            <person name="Binder M."/>
            <person name="Bloem J."/>
            <person name="Labutti K."/>
            <person name="Salamov A."/>
            <person name="Andreopoulos B."/>
            <person name="Baker S.E."/>
            <person name="Barry K."/>
            <person name="Bills G."/>
            <person name="Bluhm B.H."/>
            <person name="Cannon C."/>
            <person name="Castanera R."/>
            <person name="Culley D.E."/>
            <person name="Daum C."/>
            <person name="Ezra D."/>
            <person name="Gonzalez J.B."/>
            <person name="Henrissat B."/>
            <person name="Kuo A."/>
            <person name="Liang C."/>
            <person name="Lipzen A."/>
            <person name="Lutzoni F."/>
            <person name="Magnuson J."/>
            <person name="Mondo S."/>
            <person name="Nolan M."/>
            <person name="Ohm R."/>
            <person name="Pangilinan J."/>
            <person name="Park H.-J.H."/>
            <person name="Ramirez L."/>
            <person name="Alfaro M."/>
            <person name="Sun H."/>
            <person name="Tritt A."/>
            <person name="Yoshinaga Y."/>
            <person name="Zwiers L.-H.L."/>
            <person name="Turgeon B.G."/>
            <person name="Goodwin S.B."/>
            <person name="Spatafora J.W."/>
            <person name="Crous P.W."/>
            <person name="Grigoriev I.V."/>
        </authorList>
    </citation>
    <scope>NUCLEOTIDE SEQUENCE [LARGE SCALE GENOMIC DNA]</scope>
    <source>
        <strain evidence="5 6">CBS 611.86</strain>
    </source>
</reference>
<evidence type="ECO:0000259" key="4">
    <source>
        <dbReference type="PROSITE" id="PS51384"/>
    </source>
</evidence>
<organism evidence="5 6">
    <name type="scientific">Massariosphaeria phaeospora</name>
    <dbReference type="NCBI Taxonomy" id="100035"/>
    <lineage>
        <taxon>Eukaryota</taxon>
        <taxon>Fungi</taxon>
        <taxon>Dikarya</taxon>
        <taxon>Ascomycota</taxon>
        <taxon>Pezizomycotina</taxon>
        <taxon>Dothideomycetes</taxon>
        <taxon>Pleosporomycetidae</taxon>
        <taxon>Pleosporales</taxon>
        <taxon>Pleosporales incertae sedis</taxon>
        <taxon>Massariosphaeria</taxon>
    </lineage>
</organism>
<keyword evidence="6" id="KW-1185">Reference proteome</keyword>
<evidence type="ECO:0000256" key="3">
    <source>
        <dbReference type="SAM" id="MobiDB-lite"/>
    </source>
</evidence>
<feature type="domain" description="FAD-binding FR-type" evidence="4">
    <location>
        <begin position="24"/>
        <end position="138"/>
    </location>
</feature>
<name>A0A7C8M476_9PLEO</name>
<gene>
    <name evidence="5" type="ORF">BDV95DRAFT_503427</name>
</gene>
<comment type="caution">
    <text evidence="5">The sequence shown here is derived from an EMBL/GenBank/DDBJ whole genome shotgun (WGS) entry which is preliminary data.</text>
</comment>
<dbReference type="AlphaFoldDB" id="A0A7C8M476"/>
<protein>
    <recommendedName>
        <fullName evidence="4">FAD-binding FR-type domain-containing protein</fullName>
    </recommendedName>
</protein>
<evidence type="ECO:0000256" key="1">
    <source>
        <dbReference type="ARBA" id="ARBA00023002"/>
    </source>
</evidence>
<dbReference type="InterPro" id="IPR039261">
    <property type="entry name" value="FNR_nucleotide-bd"/>
</dbReference>
<dbReference type="PANTHER" id="PTHR46505:SF1">
    <property type="entry name" value="OXIDOREDUCTASE NAD-BINDING DOMAIN-CONTAINING PROTEIN 1"/>
    <property type="match status" value="1"/>
</dbReference>
<dbReference type="PANTHER" id="PTHR46505">
    <property type="entry name" value="OXIDOREDUCTASE NAD-BINDING DOMAIN-CONTAINING PROTEIN 1"/>
    <property type="match status" value="1"/>
</dbReference>
<dbReference type="InterPro" id="IPR017927">
    <property type="entry name" value="FAD-bd_FR_type"/>
</dbReference>
<accession>A0A7C8M476</accession>
<proteinExistence type="predicted"/>
<dbReference type="InterPro" id="IPR017938">
    <property type="entry name" value="Riboflavin_synthase-like_b-brl"/>
</dbReference>
<dbReference type="PROSITE" id="PS51384">
    <property type="entry name" value="FAD_FR"/>
    <property type="match status" value="1"/>
</dbReference>
<dbReference type="SUPFAM" id="SSF63380">
    <property type="entry name" value="Riboflavin synthase domain-like"/>
    <property type="match status" value="1"/>
</dbReference>
<dbReference type="SUPFAM" id="SSF52343">
    <property type="entry name" value="Ferredoxin reductase-like, C-terminal NADP-linked domain"/>
    <property type="match status" value="1"/>
</dbReference>
<dbReference type="EMBL" id="JAADJZ010000024">
    <property type="protein sequence ID" value="KAF2867095.1"/>
    <property type="molecule type" value="Genomic_DNA"/>
</dbReference>
<keyword evidence="1" id="KW-0560">Oxidoreductase</keyword>
<keyword evidence="2" id="KW-0520">NAD</keyword>
<evidence type="ECO:0000313" key="6">
    <source>
        <dbReference type="Proteomes" id="UP000481861"/>
    </source>
</evidence>
<feature type="compositionally biased region" description="Basic and acidic residues" evidence="3">
    <location>
        <begin position="11"/>
        <end position="23"/>
    </location>
</feature>
<dbReference type="OrthoDB" id="436496at2759"/>
<sequence>MASARLAKAMKSHEERTATEPRDKSLHPVLLDTITPVNSRIKRYRFSIKDENGINFLPGQWLDVHVPGIEKAGGFTITSASGHAKPTASDDEHVPFLELAVQKSPDNPPAAWLWQIEESIVGKELDVRVGGSFVWPPPGVDMDKIKRAVFIAGGVGINPLISILSHIRKEHPSIEARFLYSTKVPSKDAEPSQVLFLLQLLDLFRKPRDEQSNNRLELFFTGAWDGSQLNRKDDEPVHPLMSLTIPKLDLETEVPVVSRTHRIDEAALSSAVGDDEQQIRASVFYVCGPPRMTDSIVEFLRAQNHVLHEQVLCEKWW</sequence>
<dbReference type="GO" id="GO:0005739">
    <property type="term" value="C:mitochondrion"/>
    <property type="evidence" value="ECO:0007669"/>
    <property type="project" value="TreeGrafter"/>
</dbReference>
<dbReference type="Gene3D" id="2.40.30.10">
    <property type="entry name" value="Translation factors"/>
    <property type="match status" value="1"/>
</dbReference>
<evidence type="ECO:0000256" key="2">
    <source>
        <dbReference type="ARBA" id="ARBA00023027"/>
    </source>
</evidence>
<dbReference type="Gene3D" id="3.40.50.80">
    <property type="entry name" value="Nucleotide-binding domain of ferredoxin-NADP reductase (FNR) module"/>
    <property type="match status" value="1"/>
</dbReference>
<dbReference type="InterPro" id="IPR052128">
    <property type="entry name" value="Oxidoreductase_NAD-binding"/>
</dbReference>
<evidence type="ECO:0000313" key="5">
    <source>
        <dbReference type="EMBL" id="KAF2867095.1"/>
    </source>
</evidence>
<dbReference type="Proteomes" id="UP000481861">
    <property type="component" value="Unassembled WGS sequence"/>
</dbReference>
<dbReference type="GO" id="GO:0016491">
    <property type="term" value="F:oxidoreductase activity"/>
    <property type="evidence" value="ECO:0007669"/>
    <property type="project" value="UniProtKB-KW"/>
</dbReference>
<dbReference type="CDD" id="cd00322">
    <property type="entry name" value="FNR_like"/>
    <property type="match status" value="1"/>
</dbReference>